<name>A0A1J1E8B3_9FLAO</name>
<proteinExistence type="predicted"/>
<gene>
    <name evidence="3" type="ORF">JBKA6_0158</name>
</gene>
<accession>A0A1J1E8B3</accession>
<keyword evidence="1" id="KW-0479">Metal-binding</keyword>
<dbReference type="SMART" id="SM00922">
    <property type="entry name" value="MR_MLE"/>
    <property type="match status" value="1"/>
</dbReference>
<dbReference type="Gene3D" id="3.20.20.120">
    <property type="entry name" value="Enolase-like C-terminal domain"/>
    <property type="match status" value="1"/>
</dbReference>
<dbReference type="AlphaFoldDB" id="A0A1J1E8B3"/>
<dbReference type="OrthoDB" id="9766759at2"/>
<dbReference type="EMBL" id="AP014564">
    <property type="protein sequence ID" value="BAV94171.1"/>
    <property type="molecule type" value="Genomic_DNA"/>
</dbReference>
<dbReference type="SFLD" id="SFLDS00001">
    <property type="entry name" value="Enolase"/>
    <property type="match status" value="1"/>
</dbReference>
<protein>
    <submittedName>
        <fullName evidence="3">Mandelate racemase</fullName>
    </submittedName>
</protein>
<keyword evidence="4" id="KW-1185">Reference proteome</keyword>
<dbReference type="InterPro" id="IPR013342">
    <property type="entry name" value="Mandelate_racemase_C"/>
</dbReference>
<organism evidence="3 4">
    <name type="scientific">Ichthyobacterium seriolicida</name>
    <dbReference type="NCBI Taxonomy" id="242600"/>
    <lineage>
        <taxon>Bacteria</taxon>
        <taxon>Pseudomonadati</taxon>
        <taxon>Bacteroidota</taxon>
        <taxon>Flavobacteriia</taxon>
        <taxon>Flavobacteriales</taxon>
        <taxon>Ichthyobacteriaceae</taxon>
        <taxon>Ichthyobacterium</taxon>
    </lineage>
</organism>
<dbReference type="Pfam" id="PF13378">
    <property type="entry name" value="MR_MLE_C"/>
    <property type="match status" value="1"/>
</dbReference>
<dbReference type="Gene3D" id="3.30.390.10">
    <property type="entry name" value="Enolase-like, N-terminal domain"/>
    <property type="match status" value="1"/>
</dbReference>
<dbReference type="PANTHER" id="PTHR48073:SF2">
    <property type="entry name" value="O-SUCCINYLBENZOATE SYNTHASE"/>
    <property type="match status" value="1"/>
</dbReference>
<dbReference type="SUPFAM" id="SSF51604">
    <property type="entry name" value="Enolase C-terminal domain-like"/>
    <property type="match status" value="1"/>
</dbReference>
<dbReference type="InterPro" id="IPR029017">
    <property type="entry name" value="Enolase-like_N"/>
</dbReference>
<dbReference type="InterPro" id="IPR029065">
    <property type="entry name" value="Enolase_C-like"/>
</dbReference>
<dbReference type="Proteomes" id="UP000243197">
    <property type="component" value="Chromosome"/>
</dbReference>
<dbReference type="GO" id="GO:0016854">
    <property type="term" value="F:racemase and epimerase activity"/>
    <property type="evidence" value="ECO:0007669"/>
    <property type="project" value="UniProtKB-ARBA"/>
</dbReference>
<evidence type="ECO:0000313" key="4">
    <source>
        <dbReference type="Proteomes" id="UP000243197"/>
    </source>
</evidence>
<evidence type="ECO:0000313" key="3">
    <source>
        <dbReference type="EMBL" id="BAV94171.1"/>
    </source>
</evidence>
<dbReference type="PANTHER" id="PTHR48073">
    <property type="entry name" value="O-SUCCINYLBENZOATE SYNTHASE-RELATED"/>
    <property type="match status" value="1"/>
</dbReference>
<dbReference type="SFLD" id="SFLDF00009">
    <property type="entry name" value="o-succinylbenzoate_synthase"/>
    <property type="match status" value="1"/>
</dbReference>
<dbReference type="GO" id="GO:0046872">
    <property type="term" value="F:metal ion binding"/>
    <property type="evidence" value="ECO:0007669"/>
    <property type="project" value="UniProtKB-KW"/>
</dbReference>
<dbReference type="SUPFAM" id="SSF54826">
    <property type="entry name" value="Enolase N-terminal domain-like"/>
    <property type="match status" value="1"/>
</dbReference>
<dbReference type="RefSeq" id="WP_096684854.1">
    <property type="nucleotide sequence ID" value="NZ_AP014564.1"/>
</dbReference>
<evidence type="ECO:0000259" key="2">
    <source>
        <dbReference type="SMART" id="SM00922"/>
    </source>
</evidence>
<dbReference type="SFLD" id="SFLDG00180">
    <property type="entry name" value="muconate_cycloisomerase"/>
    <property type="match status" value="1"/>
</dbReference>
<sequence length="336" mass="38518">MRAFYEKYILEFINPVYTSRGGMSSKEVYFITVQDDNNTGIGEAGILKGLSIDNHLEYESKLKWVCDNIELGRDVLLEGLFMFPSIRFAVEMAFIDLSIKEKHVLFPSDFTLGKDSISINGLIWMGDVEFMRKQIIDKIREGFNCIKIKIGAIDFNTEYNLIKEIRREFADDIEIRVDANGAFSTFKEALEKLKRLSDLQIHSIEQPMAKGQIQDMARLCENPPLPIALDEELIGVLSYDDKYKLLEDINPQYIILKPSLLGGFSSSQEWIDIAEKQSIGWWITSALEGNIGLSAISQWTYTLKTKMPQGLGTGKLYRNNIECPLNIKKDRLYYYL</sequence>
<reference evidence="3 4" key="1">
    <citation type="submission" date="2014-03" db="EMBL/GenBank/DDBJ databases">
        <title>complete genome sequence of Flavobacteriaceae bacterium JBKA-6.</title>
        <authorList>
            <person name="Takano T."/>
            <person name="Nakamura Y."/>
            <person name="Takuma S."/>
            <person name="Yasuike M."/>
            <person name="Matsuyama T."/>
            <person name="Sakai T."/>
            <person name="Fujiwara A."/>
            <person name="Kimoto K."/>
            <person name="Fukuda Y."/>
            <person name="Kondo H."/>
            <person name="Hirono I."/>
            <person name="Nakayasu C."/>
        </authorList>
    </citation>
    <scope>NUCLEOTIDE SEQUENCE [LARGE SCALE GENOMIC DNA]</scope>
    <source>
        <strain evidence="3 4">JBKA-6</strain>
    </source>
</reference>
<feature type="domain" description="Mandelate racemase/muconate lactonizing enzyme C-terminal" evidence="2">
    <location>
        <begin position="128"/>
        <end position="226"/>
    </location>
</feature>
<dbReference type="CDD" id="cd03320">
    <property type="entry name" value="OSBS"/>
    <property type="match status" value="1"/>
</dbReference>
<dbReference type="InterPro" id="IPR036849">
    <property type="entry name" value="Enolase-like_C_sf"/>
</dbReference>
<evidence type="ECO:0000256" key="1">
    <source>
        <dbReference type="ARBA" id="ARBA00022723"/>
    </source>
</evidence>
<dbReference type="KEGG" id="ise:JBKA6_0158"/>